<name>A0A7I8DDW1_9BACL</name>
<dbReference type="InterPro" id="IPR042183">
    <property type="entry name" value="MmgE/PrpD_sf_1"/>
</dbReference>
<comment type="similarity">
    <text evidence="1">Belongs to the PrpD family.</text>
</comment>
<feature type="domain" description="MmgE/PrpD N-terminal" evidence="2">
    <location>
        <begin position="10"/>
        <end position="201"/>
    </location>
</feature>
<feature type="domain" description="MmgE/PrpD C-terminal" evidence="3">
    <location>
        <begin position="222"/>
        <end position="335"/>
    </location>
</feature>
<dbReference type="Pfam" id="PF19305">
    <property type="entry name" value="MmgE_PrpD_C"/>
    <property type="match status" value="1"/>
</dbReference>
<dbReference type="Gene3D" id="1.10.4100.10">
    <property type="entry name" value="2-methylcitrate dehydratase PrpD"/>
    <property type="match status" value="1"/>
</dbReference>
<dbReference type="Gene3D" id="3.30.1330.120">
    <property type="entry name" value="2-methylcitrate dehydratase PrpD"/>
    <property type="match status" value="1"/>
</dbReference>
<evidence type="ECO:0000313" key="5">
    <source>
        <dbReference type="Proteomes" id="UP000593802"/>
    </source>
</evidence>
<dbReference type="AlphaFoldDB" id="A0A7I8DDW1"/>
<sequence>MACETMQLAEYIVAGSRGLLNDSAVLNMAQEALLDGAYSHVIELDDIERTAYLHPGIAPISAALAAYSINPAVSEEDFLRAIVVGYEVGIRVGRAVNPSHYRLWHTSGTAGAFAAAAASAVILGLTVEQTAWALGNAGTEAAGLWQFNPDGALTKPYHIGMAAVHGLLAAMAAQEGLTGAHRILEGDQGFLAAMSTDPRPEALVEGLGDASPAIWGISRKRWASCRFTHPPIDAVLEARKEGAAETFERAVVETFDTAIRVAGHRDPKTPQEAKFSIAYCCALAWIKGGAAVDGFNAEQNRSDPFFEEVFSRIEVIENSRYSALMPQFMPASIITNPRAGGSCHPMPHLYCYPLRI</sequence>
<organism evidence="4 5">
    <name type="scientific">Effusibacillus dendaii</name>
    <dbReference type="NCBI Taxonomy" id="2743772"/>
    <lineage>
        <taxon>Bacteria</taxon>
        <taxon>Bacillati</taxon>
        <taxon>Bacillota</taxon>
        <taxon>Bacilli</taxon>
        <taxon>Bacillales</taxon>
        <taxon>Alicyclobacillaceae</taxon>
        <taxon>Effusibacillus</taxon>
    </lineage>
</organism>
<dbReference type="KEGG" id="eff:skT53_32890"/>
<dbReference type="PANTHER" id="PTHR16943:SF8">
    <property type="entry name" value="2-METHYLCITRATE DEHYDRATASE"/>
    <property type="match status" value="1"/>
</dbReference>
<dbReference type="PANTHER" id="PTHR16943">
    <property type="entry name" value="2-METHYLCITRATE DEHYDRATASE-RELATED"/>
    <property type="match status" value="1"/>
</dbReference>
<evidence type="ECO:0000259" key="3">
    <source>
        <dbReference type="Pfam" id="PF19305"/>
    </source>
</evidence>
<proteinExistence type="inferred from homology"/>
<dbReference type="EMBL" id="AP023366">
    <property type="protein sequence ID" value="BCJ88304.1"/>
    <property type="molecule type" value="Genomic_DNA"/>
</dbReference>
<keyword evidence="5" id="KW-1185">Reference proteome</keyword>
<gene>
    <name evidence="4" type="ORF">skT53_32890</name>
</gene>
<dbReference type="SUPFAM" id="SSF103378">
    <property type="entry name" value="2-methylcitrate dehydratase PrpD"/>
    <property type="match status" value="1"/>
</dbReference>
<dbReference type="InterPro" id="IPR042188">
    <property type="entry name" value="MmgE/PrpD_sf_2"/>
</dbReference>
<dbReference type="InterPro" id="IPR036148">
    <property type="entry name" value="MmgE/PrpD_sf"/>
</dbReference>
<dbReference type="InterPro" id="IPR045337">
    <property type="entry name" value="MmgE_PrpD_C"/>
</dbReference>
<dbReference type="Proteomes" id="UP000593802">
    <property type="component" value="Chromosome"/>
</dbReference>
<accession>A0A7I8DDW1</accession>
<evidence type="ECO:0000313" key="4">
    <source>
        <dbReference type="EMBL" id="BCJ88304.1"/>
    </source>
</evidence>
<reference evidence="4 5" key="1">
    <citation type="submission" date="2020-08" db="EMBL/GenBank/DDBJ databases">
        <title>Complete Genome Sequence of Effusibacillus dendaii Strain skT53, Isolated from Farmland soil.</title>
        <authorList>
            <person name="Konishi T."/>
            <person name="Kawasaki H."/>
        </authorList>
    </citation>
    <scope>NUCLEOTIDE SEQUENCE [LARGE SCALE GENOMIC DNA]</scope>
    <source>
        <strain evidence="5">skT53</strain>
    </source>
</reference>
<evidence type="ECO:0000256" key="1">
    <source>
        <dbReference type="ARBA" id="ARBA00006174"/>
    </source>
</evidence>
<dbReference type="Pfam" id="PF03972">
    <property type="entry name" value="MmgE_PrpD_N"/>
    <property type="match status" value="1"/>
</dbReference>
<dbReference type="RefSeq" id="WP_200758935.1">
    <property type="nucleotide sequence ID" value="NZ_AP023366.1"/>
</dbReference>
<dbReference type="InterPro" id="IPR005656">
    <property type="entry name" value="MmgE_PrpD"/>
</dbReference>
<dbReference type="GO" id="GO:0016829">
    <property type="term" value="F:lyase activity"/>
    <property type="evidence" value="ECO:0007669"/>
    <property type="project" value="InterPro"/>
</dbReference>
<dbReference type="InterPro" id="IPR045336">
    <property type="entry name" value="MmgE_PrpD_N"/>
</dbReference>
<evidence type="ECO:0000259" key="2">
    <source>
        <dbReference type="Pfam" id="PF03972"/>
    </source>
</evidence>
<protein>
    <recommendedName>
        <fullName evidence="6">MmgE/PrpD family protein</fullName>
    </recommendedName>
</protein>
<evidence type="ECO:0008006" key="6">
    <source>
        <dbReference type="Google" id="ProtNLM"/>
    </source>
</evidence>